<name>A0A101UTS7_9ACTN</name>
<gene>
    <name evidence="3" type="ORF">AQJ91_33775</name>
</gene>
<accession>A0A101UTS7</accession>
<dbReference type="AlphaFoldDB" id="A0A101UTS7"/>
<dbReference type="PROSITE" id="PS50966">
    <property type="entry name" value="ZF_SWIM"/>
    <property type="match status" value="1"/>
</dbReference>
<sequence length="274" mass="28620">MKTSTTSESFSAGQRLRDADTISDTVAADGGASGSVTTDSGTYDVWVGVVDRRLTGECHCADASAATLCPHAVALALNAIACGLRWAPAPARDADAVDPQGAYGQLTAAEKGQVLEALLAERPGLRADVGRLAVALLDGPGSARHGRTRRAGTEGLRQETAVMVEDALRELEIEDLRTGHQPGFGYVDVHEAAGSLVEEALEPYKQDITRRLGLGLTGAAREIALGLLDALAACEGDYDGDQVLNYAGEDLAHAYGWGVREQLRAAGAPLPEDE</sequence>
<dbReference type="GO" id="GO:0008270">
    <property type="term" value="F:zinc ion binding"/>
    <property type="evidence" value="ECO:0007669"/>
    <property type="project" value="UniProtKB-KW"/>
</dbReference>
<evidence type="ECO:0000259" key="2">
    <source>
        <dbReference type="PROSITE" id="PS50966"/>
    </source>
</evidence>
<dbReference type="EMBL" id="LMXB01000083">
    <property type="protein sequence ID" value="KUO16743.1"/>
    <property type="molecule type" value="Genomic_DNA"/>
</dbReference>
<reference evidence="3 4" key="1">
    <citation type="submission" date="2015-10" db="EMBL/GenBank/DDBJ databases">
        <title>Draft genome sequence of Streptomyces sp. RV15, isolated from a marine sponge.</title>
        <authorList>
            <person name="Ruckert C."/>
            <person name="Abdelmohsen U.R."/>
            <person name="Winkler A."/>
            <person name="Hentschel U."/>
            <person name="Kalinowski J."/>
            <person name="Kampfer P."/>
            <person name="Glaeser S."/>
        </authorList>
    </citation>
    <scope>NUCLEOTIDE SEQUENCE [LARGE SCALE GENOMIC DNA]</scope>
    <source>
        <strain evidence="3 4">RV15</strain>
    </source>
</reference>
<keyword evidence="4" id="KW-1185">Reference proteome</keyword>
<proteinExistence type="predicted"/>
<evidence type="ECO:0000313" key="4">
    <source>
        <dbReference type="Proteomes" id="UP000053260"/>
    </source>
</evidence>
<comment type="caution">
    <text evidence="3">The sequence shown here is derived from an EMBL/GenBank/DDBJ whole genome shotgun (WGS) entry which is preliminary data.</text>
</comment>
<protein>
    <recommendedName>
        <fullName evidence="2">SWIM-type domain-containing protein</fullName>
    </recommendedName>
</protein>
<organism evidence="3 4">
    <name type="scientific">Streptomyces dysideae</name>
    <dbReference type="NCBI Taxonomy" id="909626"/>
    <lineage>
        <taxon>Bacteria</taxon>
        <taxon>Bacillati</taxon>
        <taxon>Actinomycetota</taxon>
        <taxon>Actinomycetes</taxon>
        <taxon>Kitasatosporales</taxon>
        <taxon>Streptomycetaceae</taxon>
        <taxon>Streptomyces</taxon>
    </lineage>
</organism>
<keyword evidence="1" id="KW-0862">Zinc</keyword>
<keyword evidence="1" id="KW-0479">Metal-binding</keyword>
<evidence type="ECO:0000313" key="3">
    <source>
        <dbReference type="EMBL" id="KUO16743.1"/>
    </source>
</evidence>
<evidence type="ECO:0000256" key="1">
    <source>
        <dbReference type="PROSITE-ProRule" id="PRU00325"/>
    </source>
</evidence>
<dbReference type="OrthoDB" id="3382849at2"/>
<dbReference type="Proteomes" id="UP000053260">
    <property type="component" value="Unassembled WGS sequence"/>
</dbReference>
<keyword evidence="1" id="KW-0863">Zinc-finger</keyword>
<dbReference type="InterPro" id="IPR007527">
    <property type="entry name" value="Znf_SWIM"/>
</dbReference>
<feature type="domain" description="SWIM-type" evidence="2">
    <location>
        <begin position="43"/>
        <end position="80"/>
    </location>
</feature>